<evidence type="ECO:0000259" key="3">
    <source>
        <dbReference type="PROSITE" id="PS51755"/>
    </source>
</evidence>
<dbReference type="CDD" id="cd00383">
    <property type="entry name" value="trans_reg_C"/>
    <property type="match status" value="1"/>
</dbReference>
<accession>A0A2M7T8L2</accession>
<name>A0A2M7T8L2_9ACTN</name>
<keyword evidence="1 2" id="KW-0238">DNA-binding</keyword>
<feature type="non-terminal residue" evidence="4">
    <location>
        <position position="47"/>
    </location>
</feature>
<dbReference type="Gene3D" id="1.10.10.10">
    <property type="entry name" value="Winged helix-like DNA-binding domain superfamily/Winged helix DNA-binding domain"/>
    <property type="match status" value="1"/>
</dbReference>
<dbReference type="PROSITE" id="PS51755">
    <property type="entry name" value="OMPR_PHOB"/>
    <property type="match status" value="1"/>
</dbReference>
<dbReference type="GO" id="GO:0003677">
    <property type="term" value="F:DNA binding"/>
    <property type="evidence" value="ECO:0007669"/>
    <property type="project" value="UniProtKB-UniRule"/>
</dbReference>
<evidence type="ECO:0000256" key="2">
    <source>
        <dbReference type="PROSITE-ProRule" id="PRU01091"/>
    </source>
</evidence>
<protein>
    <submittedName>
        <fullName evidence="4">GlnR family transcriptional regulator</fullName>
    </submittedName>
</protein>
<evidence type="ECO:0000313" key="4">
    <source>
        <dbReference type="EMBL" id="PIZ40012.1"/>
    </source>
</evidence>
<proteinExistence type="predicted"/>
<feature type="domain" description="OmpR/PhoB-type" evidence="3">
    <location>
        <begin position="1"/>
        <end position="47"/>
    </location>
</feature>
<dbReference type="Proteomes" id="UP000230956">
    <property type="component" value="Unassembled WGS sequence"/>
</dbReference>
<dbReference type="InterPro" id="IPR016032">
    <property type="entry name" value="Sig_transdc_resp-reg_C-effctor"/>
</dbReference>
<evidence type="ECO:0000256" key="1">
    <source>
        <dbReference type="ARBA" id="ARBA00023125"/>
    </source>
</evidence>
<dbReference type="EMBL" id="PFNG01000104">
    <property type="protein sequence ID" value="PIZ40012.1"/>
    <property type="molecule type" value="Genomic_DNA"/>
</dbReference>
<reference evidence="5" key="1">
    <citation type="submission" date="2017-09" db="EMBL/GenBank/DDBJ databases">
        <title>Depth-based differentiation of microbial function through sediment-hosted aquifers and enrichment of novel symbionts in the deep terrestrial subsurface.</title>
        <authorList>
            <person name="Probst A.J."/>
            <person name="Ladd B."/>
            <person name="Jarett J.K."/>
            <person name="Geller-Mcgrath D.E."/>
            <person name="Sieber C.M.K."/>
            <person name="Emerson J.B."/>
            <person name="Anantharaman K."/>
            <person name="Thomas B.C."/>
            <person name="Malmstrom R."/>
            <person name="Stieglmeier M."/>
            <person name="Klingl A."/>
            <person name="Woyke T."/>
            <person name="Ryan C.M."/>
            <person name="Banfield J.F."/>
        </authorList>
    </citation>
    <scope>NUCLEOTIDE SEQUENCE [LARGE SCALE GENOMIC DNA]</scope>
</reference>
<dbReference type="InterPro" id="IPR036388">
    <property type="entry name" value="WH-like_DNA-bd_sf"/>
</dbReference>
<dbReference type="GO" id="GO:0006355">
    <property type="term" value="P:regulation of DNA-templated transcription"/>
    <property type="evidence" value="ECO:0007669"/>
    <property type="project" value="InterPro"/>
</dbReference>
<dbReference type="InterPro" id="IPR001867">
    <property type="entry name" value="OmpR/PhoB-type_DNA-bd"/>
</dbReference>
<dbReference type="Pfam" id="PF00486">
    <property type="entry name" value="Trans_reg_C"/>
    <property type="match status" value="1"/>
</dbReference>
<sequence>MALAPGRVFTRSQLLKSVWGYDYIEGARTVDVHIRRLRSKLGSKYAN</sequence>
<comment type="caution">
    <text evidence="4">The sequence shown here is derived from an EMBL/GenBank/DDBJ whole genome shotgun (WGS) entry which is preliminary data.</text>
</comment>
<dbReference type="SUPFAM" id="SSF46894">
    <property type="entry name" value="C-terminal effector domain of the bipartite response regulators"/>
    <property type="match status" value="1"/>
</dbReference>
<dbReference type="GO" id="GO:0000160">
    <property type="term" value="P:phosphorelay signal transduction system"/>
    <property type="evidence" value="ECO:0007669"/>
    <property type="project" value="InterPro"/>
</dbReference>
<feature type="DNA-binding region" description="OmpR/PhoB-type" evidence="2">
    <location>
        <begin position="1"/>
        <end position="47"/>
    </location>
</feature>
<gene>
    <name evidence="4" type="ORF">COY37_04455</name>
</gene>
<evidence type="ECO:0000313" key="5">
    <source>
        <dbReference type="Proteomes" id="UP000230956"/>
    </source>
</evidence>
<organism evidence="4 5">
    <name type="scientific">Candidatus Aquicultor secundus</name>
    <dbReference type="NCBI Taxonomy" id="1973895"/>
    <lineage>
        <taxon>Bacteria</taxon>
        <taxon>Bacillati</taxon>
        <taxon>Actinomycetota</taxon>
        <taxon>Candidatus Aquicultoria</taxon>
        <taxon>Candidatus Aquicultorales</taxon>
        <taxon>Candidatus Aquicultoraceae</taxon>
        <taxon>Candidatus Aquicultor</taxon>
    </lineage>
</organism>
<dbReference type="AlphaFoldDB" id="A0A2M7T8L2"/>